<reference evidence="3" key="1">
    <citation type="submission" date="2016-06" db="UniProtKB">
        <authorList>
            <consortium name="WormBaseParasite"/>
        </authorList>
    </citation>
    <scope>IDENTIFICATION</scope>
</reference>
<dbReference type="Proteomes" id="UP000275846">
    <property type="component" value="Unassembled WGS sequence"/>
</dbReference>
<evidence type="ECO:0000313" key="2">
    <source>
        <dbReference type="Proteomes" id="UP000275846"/>
    </source>
</evidence>
<evidence type="ECO:0000313" key="1">
    <source>
        <dbReference type="EMBL" id="VDL80548.1"/>
    </source>
</evidence>
<sequence>MGLFGHMRIHDSGIYHNADNADTSCTLSAPAIITTTATPTTMIDIPQPLPISPAHNAPATSTHASAWSVTCESIARRLVNQCLGLRHTVAAPASTCLTAPTHLHTALAY</sequence>
<dbReference type="WBParaSite" id="SSLN_0000002301-mRNA-1">
    <property type="protein sequence ID" value="SSLN_0000002301-mRNA-1"/>
    <property type="gene ID" value="SSLN_0000002301"/>
</dbReference>
<evidence type="ECO:0000313" key="3">
    <source>
        <dbReference type="WBParaSite" id="SSLN_0000002301-mRNA-1"/>
    </source>
</evidence>
<organism evidence="3">
    <name type="scientific">Schistocephalus solidus</name>
    <name type="common">Tapeworm</name>
    <dbReference type="NCBI Taxonomy" id="70667"/>
    <lineage>
        <taxon>Eukaryota</taxon>
        <taxon>Metazoa</taxon>
        <taxon>Spiralia</taxon>
        <taxon>Lophotrochozoa</taxon>
        <taxon>Platyhelminthes</taxon>
        <taxon>Cestoda</taxon>
        <taxon>Eucestoda</taxon>
        <taxon>Diphyllobothriidea</taxon>
        <taxon>Diphyllobothriidae</taxon>
        <taxon>Schistocephalus</taxon>
    </lineage>
</organism>
<protein>
    <submittedName>
        <fullName evidence="1 3">Uncharacterized protein</fullName>
    </submittedName>
</protein>
<keyword evidence="2" id="KW-1185">Reference proteome</keyword>
<name>A0A183S726_SCHSO</name>
<accession>A0A183S726</accession>
<reference evidence="1 2" key="2">
    <citation type="submission" date="2018-11" db="EMBL/GenBank/DDBJ databases">
        <authorList>
            <consortium name="Pathogen Informatics"/>
        </authorList>
    </citation>
    <scope>NUCLEOTIDE SEQUENCE [LARGE SCALE GENOMIC DNA]</scope>
    <source>
        <strain evidence="1 2">NST_G2</strain>
    </source>
</reference>
<gene>
    <name evidence="1" type="ORF">SSLN_LOCUS24</name>
</gene>
<proteinExistence type="predicted"/>
<dbReference type="AlphaFoldDB" id="A0A183S726"/>
<dbReference type="EMBL" id="UYSU01000010">
    <property type="protein sequence ID" value="VDL80548.1"/>
    <property type="molecule type" value="Genomic_DNA"/>
</dbReference>